<feature type="compositionally biased region" description="Polar residues" evidence="4">
    <location>
        <begin position="367"/>
        <end position="377"/>
    </location>
</feature>
<organism evidence="6 7">
    <name type="scientific">Marinomonas polaris DSM 16579</name>
    <dbReference type="NCBI Taxonomy" id="1122206"/>
    <lineage>
        <taxon>Bacteria</taxon>
        <taxon>Pseudomonadati</taxon>
        <taxon>Pseudomonadota</taxon>
        <taxon>Gammaproteobacteria</taxon>
        <taxon>Oceanospirillales</taxon>
        <taxon>Oceanospirillaceae</taxon>
        <taxon>Marinomonas</taxon>
    </lineage>
</organism>
<name>A0A1M5I9E0_9GAMM</name>
<dbReference type="GO" id="GO:0007165">
    <property type="term" value="P:signal transduction"/>
    <property type="evidence" value="ECO:0007669"/>
    <property type="project" value="UniProtKB-KW"/>
</dbReference>
<evidence type="ECO:0000256" key="1">
    <source>
        <dbReference type="ARBA" id="ARBA00004370"/>
    </source>
</evidence>
<sequence>MLRFLLCHCFALVIAGILVYESLMWEALTVLAILGFIPTFLSRSKKDNPRSSARPENVLITQPHQADHVSIPEALFSRDLVPILNVCSNDLSNVLATQKSAVELLNNAFVETNSLIEQQANCIHHLVETDSEDNKYYSEVMRDFAAQTATTLDKFIESTIEMSASSMELLSKVNEIHDEMPEIAKALKDIDDIADQTNLLALNAAIEAARAGEAGRGFAVVADEVRSLSNRSSGFSIAIQSRLSKIQDQVSNLTKSMEKLAAHDVTYIMESKKTMNSALEHIVNKAEEDAGITLELENLAKSLESAIFDATRALQFDDINGQNIVYTIEVLEFMGEQLSSVNDDSSDNIEHVLRDKLEIIKQRSQQKHNPVSQQNIESGDIDLF</sequence>
<dbReference type="RefSeq" id="WP_072841012.1">
    <property type="nucleotide sequence ID" value="NZ_FQVF01000018.1"/>
</dbReference>
<reference evidence="7" key="1">
    <citation type="submission" date="2016-11" db="EMBL/GenBank/DDBJ databases">
        <authorList>
            <person name="Varghese N."/>
            <person name="Submissions S."/>
        </authorList>
    </citation>
    <scope>NUCLEOTIDE SEQUENCE [LARGE SCALE GENOMIC DNA]</scope>
    <source>
        <strain evidence="7">DSM 16579</strain>
    </source>
</reference>
<dbReference type="AlphaFoldDB" id="A0A1M5I9E0"/>
<keyword evidence="2 3" id="KW-0807">Transducer</keyword>
<dbReference type="OrthoDB" id="369661at2"/>
<gene>
    <name evidence="6" type="ORF">SAMN02745753_03568</name>
</gene>
<dbReference type="Pfam" id="PF00015">
    <property type="entry name" value="MCPsignal"/>
    <property type="match status" value="1"/>
</dbReference>
<dbReference type="SUPFAM" id="SSF58104">
    <property type="entry name" value="Methyl-accepting chemotaxis protein (MCP) signaling domain"/>
    <property type="match status" value="1"/>
</dbReference>
<dbReference type="GO" id="GO:0006935">
    <property type="term" value="P:chemotaxis"/>
    <property type="evidence" value="ECO:0007669"/>
    <property type="project" value="UniProtKB-ARBA"/>
</dbReference>
<dbReference type="SMART" id="SM00283">
    <property type="entry name" value="MA"/>
    <property type="match status" value="1"/>
</dbReference>
<evidence type="ECO:0000259" key="5">
    <source>
        <dbReference type="PROSITE" id="PS50111"/>
    </source>
</evidence>
<evidence type="ECO:0000256" key="2">
    <source>
        <dbReference type="ARBA" id="ARBA00023224"/>
    </source>
</evidence>
<dbReference type="InterPro" id="IPR004089">
    <property type="entry name" value="MCPsignal_dom"/>
</dbReference>
<dbReference type="EMBL" id="FQVF01000018">
    <property type="protein sequence ID" value="SHG24861.1"/>
    <property type="molecule type" value="Genomic_DNA"/>
</dbReference>
<dbReference type="PANTHER" id="PTHR32089:SF41">
    <property type="entry name" value="METHYL-ACCEPTING CHEMOTAXIS PROTEIN"/>
    <property type="match status" value="1"/>
</dbReference>
<dbReference type="GO" id="GO:0016020">
    <property type="term" value="C:membrane"/>
    <property type="evidence" value="ECO:0007669"/>
    <property type="project" value="UniProtKB-SubCell"/>
</dbReference>
<dbReference type="Gene3D" id="1.10.287.950">
    <property type="entry name" value="Methyl-accepting chemotaxis protein"/>
    <property type="match status" value="1"/>
</dbReference>
<accession>A0A1M5I9E0</accession>
<feature type="region of interest" description="Disordered" evidence="4">
    <location>
        <begin position="363"/>
        <end position="384"/>
    </location>
</feature>
<protein>
    <submittedName>
        <fullName evidence="6">Methyl-accepting chemotaxis protein</fullName>
    </submittedName>
</protein>
<dbReference type="Proteomes" id="UP000184517">
    <property type="component" value="Unassembled WGS sequence"/>
</dbReference>
<evidence type="ECO:0000313" key="7">
    <source>
        <dbReference type="Proteomes" id="UP000184517"/>
    </source>
</evidence>
<dbReference type="PANTHER" id="PTHR32089">
    <property type="entry name" value="METHYL-ACCEPTING CHEMOTAXIS PROTEIN MCPB"/>
    <property type="match status" value="1"/>
</dbReference>
<evidence type="ECO:0000256" key="4">
    <source>
        <dbReference type="SAM" id="MobiDB-lite"/>
    </source>
</evidence>
<dbReference type="PROSITE" id="PS50111">
    <property type="entry name" value="CHEMOTAXIS_TRANSDUC_2"/>
    <property type="match status" value="1"/>
</dbReference>
<feature type="domain" description="Methyl-accepting transducer" evidence="5">
    <location>
        <begin position="87"/>
        <end position="318"/>
    </location>
</feature>
<evidence type="ECO:0000256" key="3">
    <source>
        <dbReference type="PROSITE-ProRule" id="PRU00284"/>
    </source>
</evidence>
<evidence type="ECO:0000313" key="6">
    <source>
        <dbReference type="EMBL" id="SHG24861.1"/>
    </source>
</evidence>
<comment type="subcellular location">
    <subcellularLocation>
        <location evidence="1">Membrane</location>
    </subcellularLocation>
</comment>
<keyword evidence="7" id="KW-1185">Reference proteome</keyword>
<dbReference type="STRING" id="1122206.SAMN02745753_03568"/>
<proteinExistence type="predicted"/>